<name>F9FAU0_FUSOF</name>
<accession>F9FAU0</accession>
<sequence length="36" mass="4112">MLKLSTALLLLDQPEAKQERPCCKLTISQLHCHDAY</sequence>
<dbReference type="AlphaFoldDB" id="F9FAU0"/>
<gene>
    <name evidence="1" type="ORF">FOXB_03516</name>
</gene>
<evidence type="ECO:0000313" key="1">
    <source>
        <dbReference type="EMBL" id="EGU85967.1"/>
    </source>
</evidence>
<comment type="caution">
    <text evidence="1">The sequence shown here is derived from an EMBL/GenBank/DDBJ whole genome shotgun (WGS) entry which is preliminary data.</text>
</comment>
<protein>
    <submittedName>
        <fullName evidence="1">Uncharacterized protein</fullName>
    </submittedName>
</protein>
<reference evidence="1" key="1">
    <citation type="journal article" date="2012" name="Mol. Plant Microbe Interact.">
        <title>A highly conserved effector in Fusarium oxysporum is required for full virulence on Arabidopsis.</title>
        <authorList>
            <person name="Thatcher L.F."/>
            <person name="Gardiner D.M."/>
            <person name="Kazan K."/>
            <person name="Manners J."/>
        </authorList>
    </citation>
    <scope>NUCLEOTIDE SEQUENCE [LARGE SCALE GENOMIC DNA]</scope>
    <source>
        <strain evidence="1">Fo5176</strain>
    </source>
</reference>
<organism evidence="1">
    <name type="scientific">Fusarium oxysporum (strain Fo5176)</name>
    <name type="common">Fusarium vascular wilt</name>
    <dbReference type="NCBI Taxonomy" id="660025"/>
    <lineage>
        <taxon>Eukaryota</taxon>
        <taxon>Fungi</taxon>
        <taxon>Dikarya</taxon>
        <taxon>Ascomycota</taxon>
        <taxon>Pezizomycotina</taxon>
        <taxon>Sordariomycetes</taxon>
        <taxon>Hypocreomycetidae</taxon>
        <taxon>Hypocreales</taxon>
        <taxon>Nectriaceae</taxon>
        <taxon>Fusarium</taxon>
        <taxon>Fusarium oxysporum species complex</taxon>
    </lineage>
</organism>
<dbReference type="EMBL" id="AFQF01001212">
    <property type="protein sequence ID" value="EGU85967.1"/>
    <property type="molecule type" value="Genomic_DNA"/>
</dbReference>
<proteinExistence type="predicted"/>